<feature type="transmembrane region" description="Helical" evidence="3">
    <location>
        <begin position="20"/>
        <end position="42"/>
    </location>
</feature>
<protein>
    <submittedName>
        <fullName evidence="5">Sensor histidine kinase</fullName>
    </submittedName>
</protein>
<evidence type="ECO:0000313" key="5">
    <source>
        <dbReference type="EMBL" id="HIT86168.1"/>
    </source>
</evidence>
<dbReference type="PROSITE" id="PS50109">
    <property type="entry name" value="HIS_KIN"/>
    <property type="match status" value="1"/>
</dbReference>
<dbReference type="PANTHER" id="PTHR34220">
    <property type="entry name" value="SENSOR HISTIDINE KINASE YPDA"/>
    <property type="match status" value="1"/>
</dbReference>
<evidence type="ECO:0000313" key="6">
    <source>
        <dbReference type="Proteomes" id="UP000824165"/>
    </source>
</evidence>
<dbReference type="GO" id="GO:0000155">
    <property type="term" value="F:phosphorelay sensor kinase activity"/>
    <property type="evidence" value="ECO:0007669"/>
    <property type="project" value="InterPro"/>
</dbReference>
<keyword evidence="1 5" id="KW-0808">Transferase</keyword>
<name>A0A9D1H4L7_9FIRM</name>
<dbReference type="Pfam" id="PF02518">
    <property type="entry name" value="HATPase_c"/>
    <property type="match status" value="1"/>
</dbReference>
<comment type="caution">
    <text evidence="5">The sequence shown here is derived from an EMBL/GenBank/DDBJ whole genome shotgun (WGS) entry which is preliminary data.</text>
</comment>
<keyword evidence="2" id="KW-0902">Two-component regulatory system</keyword>
<evidence type="ECO:0000256" key="1">
    <source>
        <dbReference type="ARBA" id="ARBA00022777"/>
    </source>
</evidence>
<dbReference type="SUPFAM" id="SSF55874">
    <property type="entry name" value="ATPase domain of HSP90 chaperone/DNA topoisomerase II/histidine kinase"/>
    <property type="match status" value="1"/>
</dbReference>
<dbReference type="AlphaFoldDB" id="A0A9D1H4L7"/>
<dbReference type="InterPro" id="IPR005467">
    <property type="entry name" value="His_kinase_dom"/>
</dbReference>
<proteinExistence type="predicted"/>
<dbReference type="InterPro" id="IPR050640">
    <property type="entry name" value="Bact_2-comp_sensor_kinase"/>
</dbReference>
<gene>
    <name evidence="5" type="ORF">IAA60_09755</name>
</gene>
<keyword evidence="3" id="KW-0812">Transmembrane</keyword>
<dbReference type="PANTHER" id="PTHR34220:SF7">
    <property type="entry name" value="SENSOR HISTIDINE KINASE YPDA"/>
    <property type="match status" value="1"/>
</dbReference>
<dbReference type="SMART" id="SM00387">
    <property type="entry name" value="HATPase_c"/>
    <property type="match status" value="1"/>
</dbReference>
<dbReference type="InterPro" id="IPR036890">
    <property type="entry name" value="HATPase_C_sf"/>
</dbReference>
<dbReference type="GO" id="GO:0016020">
    <property type="term" value="C:membrane"/>
    <property type="evidence" value="ECO:0007669"/>
    <property type="project" value="InterPro"/>
</dbReference>
<evidence type="ECO:0000259" key="4">
    <source>
        <dbReference type="PROSITE" id="PS50109"/>
    </source>
</evidence>
<sequence>MKENSVFKYITNYRTNSIIFKHFLAILLIIILPLSLLFANLYKSYRNDAESRISDMYEHHLSNIATSFDSIYAETTLLAHSVARSESVTEFMSEPEGEELYKNADYRRILGSSYFAYSYIDSIYLYSDVNRYVLSGGVCDTIENFSDKSWLSDFASLQRNELSAEPRRVNDSYPYCLSFTLAVYNELNEKIGAVVVNLNIETLLNALSAGAADSEIYVLDAYKKLLVSSDTDRLFNEFNQYAYVLDRRALAEENGGESFSVTSQKSGLEYVSIPAAEEYPSALISALIFLALLLLGLAAALGLSVYLAIRTFKPIQSIIEAIGSDFSGEKELGIDNEISFIINNINSTIQDKRLAEVELEQRVALINNAYTAALQAQINPHFLYNTLETINFMAYRHFKAKNDISDITVSLSKMLRIGLDSETKIVPLSTEKEHLELYIKIMELRYPGKCGFVFDIPEELCGCMVVKLMLQPIVENAFQHGIRPSGRKGTIKISARAEGQRLIFKISDDGAGMDGETLKSVRKILSSDVYLSSKHIGINNVNRRIKLLLGTEYGLSVESERGAGTTVTITLPLSYSQ</sequence>
<feature type="transmembrane region" description="Helical" evidence="3">
    <location>
        <begin position="282"/>
        <end position="309"/>
    </location>
</feature>
<evidence type="ECO:0000256" key="3">
    <source>
        <dbReference type="SAM" id="Phobius"/>
    </source>
</evidence>
<dbReference type="EMBL" id="DVLU01000104">
    <property type="protein sequence ID" value="HIT86168.1"/>
    <property type="molecule type" value="Genomic_DNA"/>
</dbReference>
<dbReference type="Gene3D" id="3.30.565.10">
    <property type="entry name" value="Histidine kinase-like ATPase, C-terminal domain"/>
    <property type="match status" value="1"/>
</dbReference>
<organism evidence="5 6">
    <name type="scientific">Candidatus Ornithomonoglobus intestinigallinarum</name>
    <dbReference type="NCBI Taxonomy" id="2840894"/>
    <lineage>
        <taxon>Bacteria</taxon>
        <taxon>Bacillati</taxon>
        <taxon>Bacillota</taxon>
        <taxon>Clostridia</taxon>
        <taxon>Candidatus Ornithomonoglobus</taxon>
    </lineage>
</organism>
<keyword evidence="3" id="KW-0472">Membrane</keyword>
<dbReference type="Proteomes" id="UP000824165">
    <property type="component" value="Unassembled WGS sequence"/>
</dbReference>
<keyword evidence="1 5" id="KW-0418">Kinase</keyword>
<reference evidence="5" key="1">
    <citation type="submission" date="2020-10" db="EMBL/GenBank/DDBJ databases">
        <authorList>
            <person name="Gilroy R."/>
        </authorList>
    </citation>
    <scope>NUCLEOTIDE SEQUENCE</scope>
    <source>
        <strain evidence="5">CHK181-108</strain>
    </source>
</reference>
<reference evidence="5" key="2">
    <citation type="journal article" date="2021" name="PeerJ">
        <title>Extensive microbial diversity within the chicken gut microbiome revealed by metagenomics and culture.</title>
        <authorList>
            <person name="Gilroy R."/>
            <person name="Ravi A."/>
            <person name="Getino M."/>
            <person name="Pursley I."/>
            <person name="Horton D.L."/>
            <person name="Alikhan N.F."/>
            <person name="Baker D."/>
            <person name="Gharbi K."/>
            <person name="Hall N."/>
            <person name="Watson M."/>
            <person name="Adriaenssens E.M."/>
            <person name="Foster-Nyarko E."/>
            <person name="Jarju S."/>
            <person name="Secka A."/>
            <person name="Antonio M."/>
            <person name="Oren A."/>
            <person name="Chaudhuri R.R."/>
            <person name="La Ragione R."/>
            <person name="Hildebrand F."/>
            <person name="Pallen M.J."/>
        </authorList>
    </citation>
    <scope>NUCLEOTIDE SEQUENCE</scope>
    <source>
        <strain evidence="5">CHK181-108</strain>
    </source>
</reference>
<accession>A0A9D1H4L7</accession>
<keyword evidence="3" id="KW-1133">Transmembrane helix</keyword>
<dbReference type="InterPro" id="IPR010559">
    <property type="entry name" value="Sig_transdc_His_kin_internal"/>
</dbReference>
<dbReference type="InterPro" id="IPR003594">
    <property type="entry name" value="HATPase_dom"/>
</dbReference>
<evidence type="ECO:0000256" key="2">
    <source>
        <dbReference type="ARBA" id="ARBA00023012"/>
    </source>
</evidence>
<dbReference type="Pfam" id="PF06580">
    <property type="entry name" value="His_kinase"/>
    <property type="match status" value="1"/>
</dbReference>
<feature type="domain" description="Histidine kinase" evidence="4">
    <location>
        <begin position="470"/>
        <end position="575"/>
    </location>
</feature>